<evidence type="ECO:0000256" key="4">
    <source>
        <dbReference type="ARBA" id="ARBA00022502"/>
    </source>
</evidence>
<keyword evidence="6 11" id="KW-0808">Transferase</keyword>
<keyword evidence="7 11" id="KW-0812">Transmembrane</keyword>
<feature type="transmembrane region" description="Helical" evidence="11">
    <location>
        <begin position="20"/>
        <end position="38"/>
    </location>
</feature>
<keyword evidence="13" id="KW-1185">Reference proteome</keyword>
<evidence type="ECO:0000256" key="2">
    <source>
        <dbReference type="ARBA" id="ARBA00004687"/>
    </source>
</evidence>
<feature type="transmembrane region" description="Helical" evidence="11">
    <location>
        <begin position="113"/>
        <end position="132"/>
    </location>
</feature>
<dbReference type="AlphaFoldDB" id="A0ABD3U064"/>
<evidence type="ECO:0000256" key="11">
    <source>
        <dbReference type="RuleBase" id="RU363112"/>
    </source>
</evidence>
<sequence>MESSISKQKLLKKTLKRFAIFSRFSIILLQVFFNVTIPDHDAMVFNPPQDEHSNSIDRLVWIVLGGLRRWDGIYFLHIAEHGYTYENCLAFFPLFPWFVWAVSNSILYPLQFLLNYSTVILLGAVMINYYLFIKSTILLFKLGMKVTENDTISYKAALLFCINPASIFMSAPYSETLYLYLSLQAMLNMEFTQNIIGSILCGLSSATRSNGLLNTGYILYQYLKIMPSQMYETFKGMMFSFMTLIFSFYVMISQYIIPKLINLSLCTMPFWLYQFYSYHLFCTARDLTEISKSVQNYGRKMGYKLVGDGLSSWCNESVPLAYSYIQKYHWNLGLFRYYELKQIPNFVLALPVTVLCLSMVISFYKNDDDVLQTFGLKYSTKHRMNEKDKEIYTFHGYKLFPYVIHALTLTIFGWLFIHTQVLTRLLFSSCPVLYWYCAHLITQRAMSQPKVNKYDIVSQLGQRALDTIEDSTIPTCSLRNILTTQILQFRSQSFVTQLLLLYFLAYFTLGTAMFSNFLPWT</sequence>
<comment type="caution">
    <text evidence="11">Lacks conserved residue(s) required for the propagation of feature annotation.</text>
</comment>
<dbReference type="EC" id="2.4.1.-" evidence="11"/>
<dbReference type="GO" id="GO:0005789">
    <property type="term" value="C:endoplasmic reticulum membrane"/>
    <property type="evidence" value="ECO:0007669"/>
    <property type="project" value="UniProtKB-SubCell"/>
</dbReference>
<keyword evidence="10 11" id="KW-0472">Membrane</keyword>
<dbReference type="GO" id="GO:0006506">
    <property type="term" value="P:GPI anchor biosynthetic process"/>
    <property type="evidence" value="ECO:0007669"/>
    <property type="project" value="UniProtKB-KW"/>
</dbReference>
<dbReference type="GO" id="GO:0016757">
    <property type="term" value="F:glycosyltransferase activity"/>
    <property type="evidence" value="ECO:0007669"/>
    <property type="project" value="UniProtKB-KW"/>
</dbReference>
<protein>
    <recommendedName>
        <fullName evidence="11">GPI mannosyltransferase 2</fullName>
        <ecNumber evidence="11">2.4.1.-</ecNumber>
    </recommendedName>
</protein>
<keyword evidence="4 11" id="KW-0337">GPI-anchor biosynthesis</keyword>
<evidence type="ECO:0000256" key="6">
    <source>
        <dbReference type="ARBA" id="ARBA00022679"/>
    </source>
</evidence>
<evidence type="ECO:0000256" key="7">
    <source>
        <dbReference type="ARBA" id="ARBA00022692"/>
    </source>
</evidence>
<evidence type="ECO:0000256" key="3">
    <source>
        <dbReference type="ARBA" id="ARBA00008698"/>
    </source>
</evidence>
<proteinExistence type="inferred from homology"/>
<dbReference type="Proteomes" id="UP001634394">
    <property type="component" value="Unassembled WGS sequence"/>
</dbReference>
<dbReference type="EMBL" id="JBJQND010000017">
    <property type="protein sequence ID" value="KAL3841608.1"/>
    <property type="molecule type" value="Genomic_DNA"/>
</dbReference>
<keyword evidence="5 11" id="KW-0328">Glycosyltransferase</keyword>
<feature type="transmembrane region" description="Helical" evidence="11">
    <location>
        <begin position="498"/>
        <end position="518"/>
    </location>
</feature>
<dbReference type="Pfam" id="PF04188">
    <property type="entry name" value="Mannosyl_trans2"/>
    <property type="match status" value="1"/>
</dbReference>
<comment type="similarity">
    <text evidence="3 11">Belongs to the PIGV family.</text>
</comment>
<comment type="pathway">
    <text evidence="2 11">Glycolipid biosynthesis; glycosylphosphatidylinositol-anchor biosynthesis.</text>
</comment>
<gene>
    <name evidence="12" type="ORF">ACJMK2_019725</name>
</gene>
<dbReference type="PANTHER" id="PTHR12468">
    <property type="entry name" value="GPI MANNOSYLTRANSFERASE 2"/>
    <property type="match status" value="1"/>
</dbReference>
<organism evidence="12 13">
    <name type="scientific">Sinanodonta woodiana</name>
    <name type="common">Chinese pond mussel</name>
    <name type="synonym">Anodonta woodiana</name>
    <dbReference type="NCBI Taxonomy" id="1069815"/>
    <lineage>
        <taxon>Eukaryota</taxon>
        <taxon>Metazoa</taxon>
        <taxon>Spiralia</taxon>
        <taxon>Lophotrochozoa</taxon>
        <taxon>Mollusca</taxon>
        <taxon>Bivalvia</taxon>
        <taxon>Autobranchia</taxon>
        <taxon>Heteroconchia</taxon>
        <taxon>Palaeoheterodonta</taxon>
        <taxon>Unionida</taxon>
        <taxon>Unionoidea</taxon>
        <taxon>Unionidae</taxon>
        <taxon>Unioninae</taxon>
        <taxon>Sinanodonta</taxon>
    </lineage>
</organism>
<evidence type="ECO:0000256" key="1">
    <source>
        <dbReference type="ARBA" id="ARBA00004477"/>
    </source>
</evidence>
<evidence type="ECO:0000313" key="12">
    <source>
        <dbReference type="EMBL" id="KAL3841608.1"/>
    </source>
</evidence>
<feature type="transmembrane region" description="Helical" evidence="11">
    <location>
        <begin position="236"/>
        <end position="257"/>
    </location>
</feature>
<evidence type="ECO:0000256" key="10">
    <source>
        <dbReference type="ARBA" id="ARBA00023136"/>
    </source>
</evidence>
<evidence type="ECO:0000313" key="13">
    <source>
        <dbReference type="Proteomes" id="UP001634394"/>
    </source>
</evidence>
<feature type="transmembrane region" description="Helical" evidence="11">
    <location>
        <begin position="346"/>
        <end position="364"/>
    </location>
</feature>
<evidence type="ECO:0000256" key="8">
    <source>
        <dbReference type="ARBA" id="ARBA00022824"/>
    </source>
</evidence>
<comment type="function">
    <text evidence="11">Mannosyltransferase involved in glycosylphosphatidylinositol-anchor biosynthesis.</text>
</comment>
<feature type="transmembrane region" description="Helical" evidence="11">
    <location>
        <begin position="152"/>
        <end position="173"/>
    </location>
</feature>
<feature type="transmembrane region" description="Helical" evidence="11">
    <location>
        <begin position="399"/>
        <end position="417"/>
    </location>
</feature>
<comment type="subcellular location">
    <subcellularLocation>
        <location evidence="1 11">Endoplasmic reticulum membrane</location>
        <topology evidence="1 11">Multi-pass membrane protein</topology>
    </subcellularLocation>
</comment>
<name>A0ABD3U064_SINWO</name>
<dbReference type="InterPro" id="IPR007315">
    <property type="entry name" value="PIG-V/Gpi18"/>
</dbReference>
<evidence type="ECO:0000256" key="5">
    <source>
        <dbReference type="ARBA" id="ARBA00022676"/>
    </source>
</evidence>
<keyword evidence="9 11" id="KW-1133">Transmembrane helix</keyword>
<dbReference type="PANTHER" id="PTHR12468:SF2">
    <property type="entry name" value="GPI MANNOSYLTRANSFERASE 2"/>
    <property type="match status" value="1"/>
</dbReference>
<evidence type="ECO:0000256" key="9">
    <source>
        <dbReference type="ARBA" id="ARBA00022989"/>
    </source>
</evidence>
<keyword evidence="8 11" id="KW-0256">Endoplasmic reticulum</keyword>
<comment type="caution">
    <text evidence="12">The sequence shown here is derived from an EMBL/GenBank/DDBJ whole genome shotgun (WGS) entry which is preliminary data.</text>
</comment>
<accession>A0ABD3U064</accession>
<reference evidence="12 13" key="1">
    <citation type="submission" date="2024-11" db="EMBL/GenBank/DDBJ databases">
        <title>Chromosome-level genome assembly of the freshwater bivalve Anodonta woodiana.</title>
        <authorList>
            <person name="Chen X."/>
        </authorList>
    </citation>
    <scope>NUCLEOTIDE SEQUENCE [LARGE SCALE GENOMIC DNA]</scope>
    <source>
        <strain evidence="12">MN2024</strain>
        <tissue evidence="12">Gills</tissue>
    </source>
</reference>